<keyword evidence="2" id="KW-1185">Reference proteome</keyword>
<evidence type="ECO:0000313" key="2">
    <source>
        <dbReference type="Proteomes" id="UP001328107"/>
    </source>
</evidence>
<dbReference type="EMBL" id="BTRK01000003">
    <property type="protein sequence ID" value="GMR40423.1"/>
    <property type="molecule type" value="Genomic_DNA"/>
</dbReference>
<dbReference type="AlphaFoldDB" id="A0AAN4ZL53"/>
<dbReference type="Proteomes" id="UP001328107">
    <property type="component" value="Unassembled WGS sequence"/>
</dbReference>
<name>A0AAN4ZL53_9BILA</name>
<comment type="caution">
    <text evidence="1">The sequence shown here is derived from an EMBL/GenBank/DDBJ whole genome shotgun (WGS) entry which is preliminary data.</text>
</comment>
<reference evidence="2" key="1">
    <citation type="submission" date="2022-10" db="EMBL/GenBank/DDBJ databases">
        <title>Genome assembly of Pristionchus species.</title>
        <authorList>
            <person name="Yoshida K."/>
            <person name="Sommer R.J."/>
        </authorList>
    </citation>
    <scope>NUCLEOTIDE SEQUENCE [LARGE SCALE GENOMIC DNA]</scope>
    <source>
        <strain evidence="2">RS5460</strain>
    </source>
</reference>
<protein>
    <submittedName>
        <fullName evidence="1">Uncharacterized protein</fullName>
    </submittedName>
</protein>
<feature type="non-terminal residue" evidence="1">
    <location>
        <position position="107"/>
    </location>
</feature>
<proteinExistence type="predicted"/>
<accession>A0AAN4ZL53</accession>
<gene>
    <name evidence="1" type="ORF">PMAYCL1PPCAC_10618</name>
</gene>
<sequence>MVYENKLFFEVETISADCTKSSISVISSMIVSGSIFSSSKTQQICSLFILKTRGLTSAEPHTRPSIEIERTALSISLRSVESSHGLMSMTMVHFAISSCLPLSVAMI</sequence>
<evidence type="ECO:0000313" key="1">
    <source>
        <dbReference type="EMBL" id="GMR40423.1"/>
    </source>
</evidence>
<organism evidence="1 2">
    <name type="scientific">Pristionchus mayeri</name>
    <dbReference type="NCBI Taxonomy" id="1317129"/>
    <lineage>
        <taxon>Eukaryota</taxon>
        <taxon>Metazoa</taxon>
        <taxon>Ecdysozoa</taxon>
        <taxon>Nematoda</taxon>
        <taxon>Chromadorea</taxon>
        <taxon>Rhabditida</taxon>
        <taxon>Rhabditina</taxon>
        <taxon>Diplogasteromorpha</taxon>
        <taxon>Diplogasteroidea</taxon>
        <taxon>Neodiplogasteridae</taxon>
        <taxon>Pristionchus</taxon>
    </lineage>
</organism>